<evidence type="ECO:0000256" key="1">
    <source>
        <dbReference type="SAM" id="MobiDB-lite"/>
    </source>
</evidence>
<proteinExistence type="predicted"/>
<dbReference type="EMBL" id="CM004396">
    <property type="protein sequence ID" value="OAY39748.1"/>
    <property type="molecule type" value="Genomic_DNA"/>
</dbReference>
<dbReference type="AlphaFoldDB" id="A0A2C9V5J0"/>
<evidence type="ECO:0000313" key="2">
    <source>
        <dbReference type="EMBL" id="OAY39748.1"/>
    </source>
</evidence>
<protein>
    <submittedName>
        <fullName evidence="2">Uncharacterized protein</fullName>
    </submittedName>
</protein>
<name>A0A2C9V5J0_MANES</name>
<organism evidence="2">
    <name type="scientific">Manihot esculenta</name>
    <name type="common">Cassava</name>
    <name type="synonym">Jatropha manihot</name>
    <dbReference type="NCBI Taxonomy" id="3983"/>
    <lineage>
        <taxon>Eukaryota</taxon>
        <taxon>Viridiplantae</taxon>
        <taxon>Streptophyta</taxon>
        <taxon>Embryophyta</taxon>
        <taxon>Tracheophyta</taxon>
        <taxon>Spermatophyta</taxon>
        <taxon>Magnoliopsida</taxon>
        <taxon>eudicotyledons</taxon>
        <taxon>Gunneridae</taxon>
        <taxon>Pentapetalae</taxon>
        <taxon>rosids</taxon>
        <taxon>fabids</taxon>
        <taxon>Malpighiales</taxon>
        <taxon>Euphorbiaceae</taxon>
        <taxon>Crotonoideae</taxon>
        <taxon>Manihoteae</taxon>
        <taxon>Manihot</taxon>
    </lineage>
</organism>
<feature type="region of interest" description="Disordered" evidence="1">
    <location>
        <begin position="35"/>
        <end position="58"/>
    </location>
</feature>
<reference evidence="2" key="1">
    <citation type="submission" date="2016-02" db="EMBL/GenBank/DDBJ databases">
        <title>WGS assembly of Manihot esculenta.</title>
        <authorList>
            <person name="Bredeson J.V."/>
            <person name="Prochnik S.E."/>
            <person name="Lyons J.B."/>
            <person name="Schmutz J."/>
            <person name="Grimwood J."/>
            <person name="Vrebalov J."/>
            <person name="Bart R.S."/>
            <person name="Amuge T."/>
            <person name="Ferguson M.E."/>
            <person name="Green R."/>
            <person name="Putnam N."/>
            <person name="Stites J."/>
            <person name="Rounsley S."/>
            <person name="Rokhsar D.S."/>
        </authorList>
    </citation>
    <scope>NUCLEOTIDE SEQUENCE [LARGE SCALE GENOMIC DNA]</scope>
    <source>
        <tissue evidence="2">Leaf</tissue>
    </source>
</reference>
<gene>
    <name evidence="2" type="ORF">MANES_10G119100</name>
</gene>
<accession>A0A2C9V5J0</accession>
<sequence>MPREIQHKQELQCSSIARPRSYQLPSEECQSIKVGRPPLLQVNHQNEAPRGPQLWKKH</sequence>